<dbReference type="AlphaFoldDB" id="A0AA97APL0"/>
<proteinExistence type="predicted"/>
<dbReference type="RefSeq" id="WP_316433102.1">
    <property type="nucleotide sequence ID" value="NZ_CP053586.1"/>
</dbReference>
<sequence length="170" mass="18043">MLKLSILLIGLIISSCGVVTTASNDSSNQASSRQGMTASELAQFAVVHDGPFEDKPTVFTTNHNKACGVEVPVKLVETMDLGNNRLAGITYYQDCALAVFTYFEMMRGNLGSISPFVEIAAGRSVQYSNWGPTTEPGCGIAPDPNPAIPGCELSSENLQLVAQAIEQSEP</sequence>
<feature type="signal peptide" evidence="1">
    <location>
        <begin position="1"/>
        <end position="21"/>
    </location>
</feature>
<protein>
    <submittedName>
        <fullName evidence="2">Uncharacterized protein</fullName>
    </submittedName>
</protein>
<feature type="chain" id="PRO_5041670730" evidence="1">
    <location>
        <begin position="22"/>
        <end position="170"/>
    </location>
</feature>
<gene>
    <name evidence="2" type="ORF">HJG54_02210</name>
</gene>
<dbReference type="PROSITE" id="PS51257">
    <property type="entry name" value="PROKAR_LIPOPROTEIN"/>
    <property type="match status" value="1"/>
</dbReference>
<organism evidence="2">
    <name type="scientific">Leptolyngbya sp. NK1-12</name>
    <dbReference type="NCBI Taxonomy" id="2547451"/>
    <lineage>
        <taxon>Bacteria</taxon>
        <taxon>Bacillati</taxon>
        <taxon>Cyanobacteriota</taxon>
        <taxon>Cyanophyceae</taxon>
        <taxon>Leptolyngbyales</taxon>
        <taxon>Leptolyngbyaceae</taxon>
        <taxon>Leptolyngbya group</taxon>
        <taxon>Leptolyngbya</taxon>
    </lineage>
</organism>
<name>A0AA97APL0_9CYAN</name>
<reference evidence="2" key="1">
    <citation type="submission" date="2020-05" db="EMBL/GenBank/DDBJ databases">
        <authorList>
            <person name="Zhu T."/>
            <person name="Keshari N."/>
            <person name="Lu X."/>
        </authorList>
    </citation>
    <scope>NUCLEOTIDE SEQUENCE</scope>
    <source>
        <strain evidence="2">NK1-12</strain>
    </source>
</reference>
<evidence type="ECO:0000313" key="2">
    <source>
        <dbReference type="EMBL" id="WNZ21798.1"/>
    </source>
</evidence>
<accession>A0AA97APL0</accession>
<evidence type="ECO:0000256" key="1">
    <source>
        <dbReference type="SAM" id="SignalP"/>
    </source>
</evidence>
<keyword evidence="1" id="KW-0732">Signal</keyword>
<dbReference type="EMBL" id="CP053586">
    <property type="protein sequence ID" value="WNZ21798.1"/>
    <property type="molecule type" value="Genomic_DNA"/>
</dbReference>